<dbReference type="Proteomes" id="UP000006753">
    <property type="component" value="Unassembled WGS sequence"/>
</dbReference>
<proteinExistence type="predicted"/>
<gene>
    <name evidence="2" type="ORF">MBM_06078</name>
</gene>
<dbReference type="Pfam" id="PF19287">
    <property type="entry name" value="DUF5910"/>
    <property type="match status" value="1"/>
</dbReference>
<dbReference type="HOGENOM" id="CLU_091777_0_0_1"/>
<reference evidence="2 3" key="1">
    <citation type="journal article" date="2012" name="BMC Genomics">
        <title>Sequencing the genome of Marssonina brunnea reveals fungus-poplar co-evolution.</title>
        <authorList>
            <person name="Zhu S."/>
            <person name="Cao Y.-Z."/>
            <person name="Jiang C."/>
            <person name="Tan B.-Y."/>
            <person name="Wang Z."/>
            <person name="Feng S."/>
            <person name="Zhang L."/>
            <person name="Su X.-H."/>
            <person name="Brejova B."/>
            <person name="Vinar T."/>
            <person name="Xu M."/>
            <person name="Wang M.-X."/>
            <person name="Zhang S.-G."/>
            <person name="Huang M.-R."/>
            <person name="Wu R."/>
            <person name="Zhou Y."/>
        </authorList>
    </citation>
    <scope>NUCLEOTIDE SEQUENCE [LARGE SCALE GENOMIC DNA]</scope>
    <source>
        <strain evidence="2 3">MB_m1</strain>
    </source>
</reference>
<dbReference type="InterPro" id="IPR045564">
    <property type="entry name" value="DUF5910"/>
</dbReference>
<name>K1WUE1_MARBU</name>
<keyword evidence="1" id="KW-0732">Signal</keyword>
<dbReference type="eggNOG" id="ENOG502SUI0">
    <property type="taxonomic scope" value="Eukaryota"/>
</dbReference>
<evidence type="ECO:0000313" key="2">
    <source>
        <dbReference type="EMBL" id="EKD16067.1"/>
    </source>
</evidence>
<dbReference type="EMBL" id="JH921440">
    <property type="protein sequence ID" value="EKD16067.1"/>
    <property type="molecule type" value="Genomic_DNA"/>
</dbReference>
<keyword evidence="3" id="KW-1185">Reference proteome</keyword>
<organism evidence="2 3">
    <name type="scientific">Marssonina brunnea f. sp. multigermtubi (strain MB_m1)</name>
    <name type="common">Marssonina leaf spot fungus</name>
    <dbReference type="NCBI Taxonomy" id="1072389"/>
    <lineage>
        <taxon>Eukaryota</taxon>
        <taxon>Fungi</taxon>
        <taxon>Dikarya</taxon>
        <taxon>Ascomycota</taxon>
        <taxon>Pezizomycotina</taxon>
        <taxon>Leotiomycetes</taxon>
        <taxon>Helotiales</taxon>
        <taxon>Drepanopezizaceae</taxon>
        <taxon>Drepanopeziza</taxon>
    </lineage>
</organism>
<sequence>MLRSKSTLATLLALGSLFNGAQGLPGAHDQVIGYAKVSSRQAQRIIMHTNRLPVEESRPDQLIGPGFYMMNKPDWDVDEEDRSRYCVIKANKKKMEEIEKVWVPKSYEQKNADGETVKQNLWGEEEEVILEYIQIILDLAKSSEASTSEASTSEVLMPKPERVLRFSSVPDRYWLYQMNIPTELVNDNDLELRPTCFESVQNLKENYGDDRIDWRDDWKIRNAGVWQ</sequence>
<feature type="chain" id="PRO_5003853148" evidence="1">
    <location>
        <begin position="24"/>
        <end position="227"/>
    </location>
</feature>
<protein>
    <submittedName>
        <fullName evidence="2">Uncharacterized protein</fullName>
    </submittedName>
</protein>
<evidence type="ECO:0000256" key="1">
    <source>
        <dbReference type="SAM" id="SignalP"/>
    </source>
</evidence>
<dbReference type="RefSeq" id="XP_007293967.1">
    <property type="nucleotide sequence ID" value="XM_007293905.1"/>
</dbReference>
<accession>K1WUE1</accession>
<dbReference type="OrthoDB" id="10498795at2759"/>
<feature type="signal peptide" evidence="1">
    <location>
        <begin position="1"/>
        <end position="23"/>
    </location>
</feature>
<dbReference type="GeneID" id="18762013"/>
<dbReference type="InParanoid" id="K1WUE1"/>
<dbReference type="KEGG" id="mbe:MBM_06078"/>
<dbReference type="AlphaFoldDB" id="K1WUE1"/>
<evidence type="ECO:0000313" key="3">
    <source>
        <dbReference type="Proteomes" id="UP000006753"/>
    </source>
</evidence>